<reference evidence="1" key="2">
    <citation type="submission" date="2021-02" db="EMBL/GenBank/DDBJ databases">
        <authorList>
            <person name="Kimball J.A."/>
            <person name="Haas M.W."/>
            <person name="Macchietto M."/>
            <person name="Kono T."/>
            <person name="Duquette J."/>
            <person name="Shao M."/>
        </authorList>
    </citation>
    <scope>NUCLEOTIDE SEQUENCE</scope>
    <source>
        <tissue evidence="1">Fresh leaf tissue</tissue>
    </source>
</reference>
<dbReference type="Proteomes" id="UP000729402">
    <property type="component" value="Unassembled WGS sequence"/>
</dbReference>
<organism evidence="1 2">
    <name type="scientific">Zizania palustris</name>
    <name type="common">Northern wild rice</name>
    <dbReference type="NCBI Taxonomy" id="103762"/>
    <lineage>
        <taxon>Eukaryota</taxon>
        <taxon>Viridiplantae</taxon>
        <taxon>Streptophyta</taxon>
        <taxon>Embryophyta</taxon>
        <taxon>Tracheophyta</taxon>
        <taxon>Spermatophyta</taxon>
        <taxon>Magnoliopsida</taxon>
        <taxon>Liliopsida</taxon>
        <taxon>Poales</taxon>
        <taxon>Poaceae</taxon>
        <taxon>BOP clade</taxon>
        <taxon>Oryzoideae</taxon>
        <taxon>Oryzeae</taxon>
        <taxon>Zizaniinae</taxon>
        <taxon>Zizania</taxon>
    </lineage>
</organism>
<comment type="caution">
    <text evidence="1">The sequence shown here is derived from an EMBL/GenBank/DDBJ whole genome shotgun (WGS) entry which is preliminary data.</text>
</comment>
<evidence type="ECO:0000313" key="2">
    <source>
        <dbReference type="Proteomes" id="UP000729402"/>
    </source>
</evidence>
<gene>
    <name evidence="1" type="ORF">GUJ93_ZPchr0015g6598</name>
</gene>
<proteinExistence type="predicted"/>
<name>A0A8J5W0Y3_ZIZPA</name>
<protein>
    <submittedName>
        <fullName evidence="1">Uncharacterized protein</fullName>
    </submittedName>
</protein>
<evidence type="ECO:0000313" key="1">
    <source>
        <dbReference type="EMBL" id="KAG8083236.1"/>
    </source>
</evidence>
<accession>A0A8J5W0Y3</accession>
<dbReference type="EMBL" id="JAAALK010000085">
    <property type="protein sequence ID" value="KAG8083236.1"/>
    <property type="molecule type" value="Genomic_DNA"/>
</dbReference>
<dbReference type="AlphaFoldDB" id="A0A8J5W0Y3"/>
<sequence length="72" mass="7992">MAIPFDLNELPVEDEDNQQVGDADELDEGFQVLQDADELDEDFQEPEDANELGLNDVLLENGNGNVFHAIFG</sequence>
<reference evidence="1" key="1">
    <citation type="journal article" date="2021" name="bioRxiv">
        <title>Whole Genome Assembly and Annotation of Northern Wild Rice, Zizania palustris L., Supports a Whole Genome Duplication in the Zizania Genus.</title>
        <authorList>
            <person name="Haas M."/>
            <person name="Kono T."/>
            <person name="Macchietto M."/>
            <person name="Millas R."/>
            <person name="McGilp L."/>
            <person name="Shao M."/>
            <person name="Duquette J."/>
            <person name="Hirsch C.N."/>
            <person name="Kimball J."/>
        </authorList>
    </citation>
    <scope>NUCLEOTIDE SEQUENCE</scope>
    <source>
        <tissue evidence="1">Fresh leaf tissue</tissue>
    </source>
</reference>
<keyword evidence="2" id="KW-1185">Reference proteome</keyword>